<evidence type="ECO:0000256" key="9">
    <source>
        <dbReference type="ARBA" id="ARBA00022723"/>
    </source>
</evidence>
<dbReference type="GO" id="GO:0006122">
    <property type="term" value="P:mitochondrial electron transport, ubiquinol to cytochrome c"/>
    <property type="evidence" value="ECO:0007669"/>
    <property type="project" value="UniProtKB-ARBA"/>
</dbReference>
<feature type="binding site" description="axial binding residue" evidence="19">
    <location>
        <position position="196"/>
    </location>
    <ligand>
        <name>heme b</name>
        <dbReference type="ChEBI" id="CHEBI:60344"/>
        <label>b566</label>
    </ligand>
    <ligandPart>
        <name>Fe</name>
        <dbReference type="ChEBI" id="CHEBI:18248"/>
    </ligandPart>
</feature>
<proteinExistence type="inferred from homology"/>
<dbReference type="GO" id="GO:0005743">
    <property type="term" value="C:mitochondrial inner membrane"/>
    <property type="evidence" value="ECO:0007669"/>
    <property type="project" value="UniProtKB-SubCell"/>
</dbReference>
<dbReference type="PANTHER" id="PTHR19271">
    <property type="entry name" value="CYTOCHROME B"/>
    <property type="match status" value="1"/>
</dbReference>
<dbReference type="PIRSF" id="PIRSF038885">
    <property type="entry name" value="COB"/>
    <property type="match status" value="1"/>
</dbReference>
<dbReference type="InterPro" id="IPR016174">
    <property type="entry name" value="Di-haem_cyt_TM"/>
</dbReference>
<reference evidence="24" key="1">
    <citation type="journal article" date="2017" name="Ecol. Evol.">
        <title>Phylogeography of a widespread small carnivore, the western spotted skunk (Spilogale gracilis) reveals temporally variable signatures of isolation across western North America.</title>
        <authorList>
            <person name="Ferguson A.W."/>
            <person name="McDonough M.M."/>
            <person name="Guerra G.I."/>
            <person name="Rheude M."/>
            <person name="Dragoo J.W."/>
            <person name="Ammerman L.K."/>
            <person name="Dowler R.C."/>
        </authorList>
    </citation>
    <scope>NUCLEOTIDE SEQUENCE</scope>
    <source>
        <strain evidence="23">CIMB1644</strain>
        <strain evidence="24">CIMB1645</strain>
        <strain evidence="25">CIMB1646</strain>
    </source>
</reference>
<organism evidence="24">
    <name type="scientific">Spilogale gracilis</name>
    <name type="common">Western spotted skunk</name>
    <dbReference type="NCBI Taxonomy" id="30551"/>
    <lineage>
        <taxon>Eukaryota</taxon>
        <taxon>Metazoa</taxon>
        <taxon>Chordata</taxon>
        <taxon>Craniata</taxon>
        <taxon>Vertebrata</taxon>
        <taxon>Euteleostomi</taxon>
        <taxon>Mammalia</taxon>
        <taxon>Eutheria</taxon>
        <taxon>Laurasiatheria</taxon>
        <taxon>Carnivora</taxon>
        <taxon>Caniformia</taxon>
        <taxon>Musteloidea</taxon>
        <taxon>Mephitidae</taxon>
        <taxon>Spilogale</taxon>
    </lineage>
</organism>
<evidence type="ECO:0000256" key="15">
    <source>
        <dbReference type="ARBA" id="ARBA00023128"/>
    </source>
</evidence>
<sequence length="379" mass="42743">MTNIRKSHPLAKIINNAFIDLPTPSNISTWWNFGSLLGICLILQIATGLFLAMHYTSDTTTAFSSVTHICRDVNYGWIIRYLHANGASMFFICLYLHVGRGLYYGSYMFLETWNIGIILLFTVMATAFMGYVLPWGQMSFWGATVITNLLSAIPYIGTDLVEWIWGGFSVDKATLTRFFAFHFILPFIISALAMVHLLFLHETGSNNPSGMVSDSDKIPFHPYYTIKDILGILLLTLILMALVLFSPDMLGDPDNYTPANPLNTPPHIKPEWYFLFAYAILRSIPNKLGGVLALILSILVLAIIPLLNTSKQRSMMFRPLSQCLFWLLVADLLTLTWIGGQPVEHPYIIIGQLASLLYFTILLILMPITSIIENNMLKW</sequence>
<dbReference type="Pfam" id="PF00032">
    <property type="entry name" value="Cytochrom_B_C"/>
    <property type="match status" value="1"/>
</dbReference>
<dbReference type="PROSITE" id="PS51003">
    <property type="entry name" value="CYTB_CTER"/>
    <property type="match status" value="1"/>
</dbReference>
<evidence type="ECO:0000256" key="17">
    <source>
        <dbReference type="ARBA" id="ARBA00061233"/>
    </source>
</evidence>
<evidence type="ECO:0000256" key="6">
    <source>
        <dbReference type="ARBA" id="ARBA00022617"/>
    </source>
</evidence>
<keyword evidence="6 19" id="KW-0349">Heme</keyword>
<evidence type="ECO:0000256" key="7">
    <source>
        <dbReference type="ARBA" id="ARBA00022660"/>
    </source>
</evidence>
<keyword evidence="11 20" id="KW-0249">Electron transport</keyword>
<feature type="binding site" description="axial binding residue" evidence="19">
    <location>
        <position position="97"/>
    </location>
    <ligand>
        <name>heme b</name>
        <dbReference type="ChEBI" id="CHEBI:60344"/>
        <label>b566</label>
    </ligand>
    <ligandPart>
        <name>Fe</name>
        <dbReference type="ChEBI" id="CHEBI:18248"/>
    </ligandPart>
</feature>
<feature type="domain" description="Cytochrome b/b6 N-terminal region profile" evidence="21">
    <location>
        <begin position="1"/>
        <end position="209"/>
    </location>
</feature>
<feature type="transmembrane region" description="Helical" evidence="20">
    <location>
        <begin position="30"/>
        <end position="56"/>
    </location>
</feature>
<dbReference type="Pfam" id="PF00033">
    <property type="entry name" value="Cytochrome_B"/>
    <property type="match status" value="1"/>
</dbReference>
<evidence type="ECO:0000313" key="23">
    <source>
        <dbReference type="EMBL" id="ASK85915.1"/>
    </source>
</evidence>
<keyword evidence="13 19" id="KW-0408">Iron</keyword>
<evidence type="ECO:0000256" key="3">
    <source>
        <dbReference type="ARBA" id="ARBA00011088"/>
    </source>
</evidence>
<keyword evidence="10" id="KW-0999">Mitochondrion inner membrane</keyword>
<dbReference type="InterPro" id="IPR030689">
    <property type="entry name" value="Cytochrome_b"/>
</dbReference>
<protein>
    <recommendedName>
        <fullName evidence="4 20">Cytochrome b</fullName>
    </recommendedName>
</protein>
<feature type="transmembrane region" description="Helical" evidence="20">
    <location>
        <begin position="77"/>
        <end position="98"/>
    </location>
</feature>
<name>A0A220VZH2_SPIGR</name>
<feature type="transmembrane region" description="Helical" evidence="20">
    <location>
        <begin position="288"/>
        <end position="307"/>
    </location>
</feature>
<feature type="domain" description="Cytochrome b/b6 C-terminal region profile" evidence="22">
    <location>
        <begin position="210"/>
        <end position="379"/>
    </location>
</feature>
<evidence type="ECO:0000256" key="8">
    <source>
        <dbReference type="ARBA" id="ARBA00022692"/>
    </source>
</evidence>
<evidence type="ECO:0000256" key="1">
    <source>
        <dbReference type="ARBA" id="ARBA00002566"/>
    </source>
</evidence>
<feature type="transmembrane region" description="Helical" evidence="20">
    <location>
        <begin position="319"/>
        <end position="340"/>
    </location>
</feature>
<keyword evidence="5 20" id="KW-0813">Transport</keyword>
<dbReference type="InterPro" id="IPR036150">
    <property type="entry name" value="Cyt_b/b6_C_sf"/>
</dbReference>
<dbReference type="SUPFAM" id="SSF81342">
    <property type="entry name" value="Transmembrane di-heme cytochromes"/>
    <property type="match status" value="1"/>
</dbReference>
<dbReference type="GO" id="GO:0016491">
    <property type="term" value="F:oxidoreductase activity"/>
    <property type="evidence" value="ECO:0007669"/>
    <property type="project" value="UniProtKB-UniRule"/>
</dbReference>
<dbReference type="EMBL" id="KY679919">
    <property type="protein sequence ID" value="ASK85917.1"/>
    <property type="molecule type" value="Genomic_DNA"/>
</dbReference>
<feature type="transmembrane region" description="Helical" evidence="20">
    <location>
        <begin position="113"/>
        <end position="133"/>
    </location>
</feature>
<evidence type="ECO:0000256" key="14">
    <source>
        <dbReference type="ARBA" id="ARBA00023075"/>
    </source>
</evidence>
<dbReference type="Gene3D" id="1.20.810.10">
    <property type="entry name" value="Cytochrome Bc1 Complex, Chain C"/>
    <property type="match status" value="1"/>
</dbReference>
<dbReference type="AlphaFoldDB" id="A0A220VZH2"/>
<keyword evidence="14" id="KW-0830">Ubiquinone</keyword>
<keyword evidence="8 20" id="KW-0812">Transmembrane</keyword>
<evidence type="ECO:0000256" key="20">
    <source>
        <dbReference type="RuleBase" id="RU362117"/>
    </source>
</evidence>
<comment type="function">
    <text evidence="1 20">Component of the ubiquinol-cytochrome c reductase complex (complex III or cytochrome b-c1 complex) that is part of the mitochondrial respiratory chain. The b-c1 complex mediates electron transfer from ubiquinol to cytochrome c. Contributes to the generation of a proton gradient across the mitochondrial membrane that is then used for ATP synthesis.</text>
</comment>
<keyword evidence="16 20" id="KW-0472">Membrane</keyword>
<evidence type="ECO:0000313" key="25">
    <source>
        <dbReference type="EMBL" id="ASK85917.1"/>
    </source>
</evidence>
<evidence type="ECO:0000256" key="10">
    <source>
        <dbReference type="ARBA" id="ARBA00022792"/>
    </source>
</evidence>
<comment type="subcellular location">
    <subcellularLocation>
        <location evidence="2">Mitochondrion inner membrane</location>
        <topology evidence="2">Multi-pass membrane protein</topology>
    </subcellularLocation>
</comment>
<dbReference type="InterPro" id="IPR005798">
    <property type="entry name" value="Cyt_b/b6_C"/>
</dbReference>
<evidence type="ECO:0000256" key="4">
    <source>
        <dbReference type="ARBA" id="ARBA00013531"/>
    </source>
</evidence>
<evidence type="ECO:0000256" key="18">
    <source>
        <dbReference type="PIRSR" id="PIRSR038885-1"/>
    </source>
</evidence>
<dbReference type="PANTHER" id="PTHR19271:SF16">
    <property type="entry name" value="CYTOCHROME B"/>
    <property type="match status" value="1"/>
</dbReference>
<keyword evidence="7 20" id="KW-0679">Respiratory chain</keyword>
<keyword evidence="15 20" id="KW-0496">Mitochondrion</keyword>
<dbReference type="EMBL" id="KY679917">
    <property type="protein sequence ID" value="ASK85915.1"/>
    <property type="molecule type" value="Genomic_DNA"/>
</dbReference>
<evidence type="ECO:0000259" key="22">
    <source>
        <dbReference type="PROSITE" id="PS51003"/>
    </source>
</evidence>
<evidence type="ECO:0000256" key="5">
    <source>
        <dbReference type="ARBA" id="ARBA00022448"/>
    </source>
</evidence>
<accession>A0A220VZH2</accession>
<dbReference type="InterPro" id="IPR048259">
    <property type="entry name" value="Cytochrome_b_N_euk/bac"/>
</dbReference>
<feature type="transmembrane region" description="Helical" evidence="20">
    <location>
        <begin position="221"/>
        <end position="245"/>
    </location>
</feature>
<evidence type="ECO:0000256" key="13">
    <source>
        <dbReference type="ARBA" id="ARBA00023004"/>
    </source>
</evidence>
<evidence type="ECO:0000256" key="12">
    <source>
        <dbReference type="ARBA" id="ARBA00022989"/>
    </source>
</evidence>
<feature type="binding site" description="axial binding residue" evidence="19">
    <location>
        <position position="182"/>
    </location>
    <ligand>
        <name>heme b</name>
        <dbReference type="ChEBI" id="CHEBI:60344"/>
        <label>b562</label>
    </ligand>
    <ligandPart>
        <name>Fe</name>
        <dbReference type="ChEBI" id="CHEBI:18248"/>
    </ligandPart>
</feature>
<dbReference type="GO" id="GO:0046872">
    <property type="term" value="F:metal ion binding"/>
    <property type="evidence" value="ECO:0007669"/>
    <property type="project" value="UniProtKB-UniRule"/>
</dbReference>
<evidence type="ECO:0000256" key="11">
    <source>
        <dbReference type="ARBA" id="ARBA00022982"/>
    </source>
</evidence>
<dbReference type="InterPro" id="IPR048260">
    <property type="entry name" value="Cytochrome_b_C_euk/bac"/>
</dbReference>
<evidence type="ECO:0000259" key="21">
    <source>
        <dbReference type="PROSITE" id="PS51002"/>
    </source>
</evidence>
<comment type="subunit">
    <text evidence="3">The cytochrome bc1 complex contains 11 subunits: 3 respiratory subunits (MT-CYB, CYC1 and UQCRFS1), 2 core proteins (UQCRC1 and UQCRC2) and 6 low-molecular weight proteins (UQCRH/QCR6, UQCRB/QCR7, UQCRQ/QCR8, UQCR10/QCR9, UQCR11/QCR10 and a cleavage product of UQCRFS1). This cytochrome bc1 complex then forms a dimer.</text>
</comment>
<dbReference type="InterPro" id="IPR027387">
    <property type="entry name" value="Cytb/b6-like_sf"/>
</dbReference>
<dbReference type="InterPro" id="IPR005797">
    <property type="entry name" value="Cyt_b/b6_N"/>
</dbReference>
<dbReference type="CDD" id="cd00284">
    <property type="entry name" value="Cytochrome_b_N"/>
    <property type="match status" value="1"/>
</dbReference>
<keyword evidence="12 20" id="KW-1133">Transmembrane helix</keyword>
<evidence type="ECO:0000256" key="16">
    <source>
        <dbReference type="ARBA" id="ARBA00023136"/>
    </source>
</evidence>
<comment type="cofactor">
    <cofactor evidence="19">
        <name>heme</name>
        <dbReference type="ChEBI" id="CHEBI:30413"/>
    </cofactor>
    <text evidence="19">Binds 2 heme groups non-covalently.</text>
</comment>
<keyword evidence="9 19" id="KW-0479">Metal-binding</keyword>
<comment type="similarity">
    <text evidence="17 20">Belongs to the cytochrome b family.</text>
</comment>
<dbReference type="GO" id="GO:0008121">
    <property type="term" value="F:quinol-cytochrome-c reductase activity"/>
    <property type="evidence" value="ECO:0007669"/>
    <property type="project" value="InterPro"/>
</dbReference>
<dbReference type="SUPFAM" id="SSF81648">
    <property type="entry name" value="a domain/subunit of cytochrome bc1 complex (Ubiquinol-cytochrome c reductase)"/>
    <property type="match status" value="1"/>
</dbReference>
<dbReference type="FunFam" id="1.20.810.10:FF:000002">
    <property type="entry name" value="Cytochrome b"/>
    <property type="match status" value="1"/>
</dbReference>
<feature type="binding site" evidence="18">
    <location>
        <position position="201"/>
    </location>
    <ligand>
        <name>a ubiquinone</name>
        <dbReference type="ChEBI" id="CHEBI:16389"/>
    </ligand>
</feature>
<feature type="binding site" description="axial binding residue" evidence="19">
    <location>
        <position position="83"/>
    </location>
    <ligand>
        <name>heme b</name>
        <dbReference type="ChEBI" id="CHEBI:60344"/>
        <label>b562</label>
    </ligand>
    <ligandPart>
        <name>Fe</name>
        <dbReference type="ChEBI" id="CHEBI:18248"/>
    </ligandPart>
</feature>
<geneLocation type="mitochondrion" evidence="24"/>
<gene>
    <name evidence="24" type="primary">Cytb</name>
</gene>
<dbReference type="CDD" id="cd00290">
    <property type="entry name" value="cytochrome_b_C"/>
    <property type="match status" value="1"/>
</dbReference>
<feature type="transmembrane region" description="Helical" evidence="20">
    <location>
        <begin position="178"/>
        <end position="200"/>
    </location>
</feature>
<evidence type="ECO:0000256" key="2">
    <source>
        <dbReference type="ARBA" id="ARBA00004448"/>
    </source>
</evidence>
<dbReference type="EMBL" id="KY679918">
    <property type="protein sequence ID" value="ASK85916.1"/>
    <property type="molecule type" value="Genomic_DNA"/>
</dbReference>
<feature type="transmembrane region" description="Helical" evidence="20">
    <location>
        <begin position="346"/>
        <end position="368"/>
    </location>
</feature>
<comment type="cofactor">
    <cofactor evidence="20">
        <name>heme b</name>
        <dbReference type="ChEBI" id="CHEBI:60344"/>
    </cofactor>
    <text evidence="20">Binds 2 heme groups non-covalently.</text>
</comment>
<evidence type="ECO:0000313" key="24">
    <source>
        <dbReference type="EMBL" id="ASK85916.1"/>
    </source>
</evidence>
<dbReference type="GO" id="GO:0045275">
    <property type="term" value="C:respiratory chain complex III"/>
    <property type="evidence" value="ECO:0007669"/>
    <property type="project" value="InterPro"/>
</dbReference>
<dbReference type="PROSITE" id="PS51002">
    <property type="entry name" value="CYTB_NTER"/>
    <property type="match status" value="1"/>
</dbReference>
<feature type="transmembrane region" description="Helical" evidence="20">
    <location>
        <begin position="140"/>
        <end position="158"/>
    </location>
</feature>
<evidence type="ECO:0000256" key="19">
    <source>
        <dbReference type="PIRSR" id="PIRSR038885-2"/>
    </source>
</evidence>